<dbReference type="OrthoDB" id="7032431at2"/>
<keyword evidence="1" id="KW-1133">Transmembrane helix</keyword>
<evidence type="ECO:0000313" key="3">
    <source>
        <dbReference type="Proteomes" id="UP000375525"/>
    </source>
</evidence>
<feature type="transmembrane region" description="Helical" evidence="1">
    <location>
        <begin position="60"/>
        <end position="79"/>
    </location>
</feature>
<evidence type="ECO:0000256" key="1">
    <source>
        <dbReference type="SAM" id="Phobius"/>
    </source>
</evidence>
<dbReference type="EMBL" id="CABVIH010000023">
    <property type="protein sequence ID" value="VVP30458.1"/>
    <property type="molecule type" value="Genomic_DNA"/>
</dbReference>
<organism evidence="2 3">
    <name type="scientific">Pseudomonas fluorescens</name>
    <dbReference type="NCBI Taxonomy" id="294"/>
    <lineage>
        <taxon>Bacteria</taxon>
        <taxon>Pseudomonadati</taxon>
        <taxon>Pseudomonadota</taxon>
        <taxon>Gammaproteobacteria</taxon>
        <taxon>Pseudomonadales</taxon>
        <taxon>Pseudomonadaceae</taxon>
        <taxon>Pseudomonas</taxon>
    </lineage>
</organism>
<evidence type="ECO:0000313" key="2">
    <source>
        <dbReference type="EMBL" id="VVP30458.1"/>
    </source>
</evidence>
<keyword evidence="1" id="KW-0472">Membrane</keyword>
<dbReference type="RefSeq" id="WP_150781378.1">
    <property type="nucleotide sequence ID" value="NZ_CABVIH010000023.1"/>
</dbReference>
<protein>
    <submittedName>
        <fullName evidence="2">Uncharacterized protein</fullName>
    </submittedName>
</protein>
<gene>
    <name evidence="2" type="ORF">PS880_04310</name>
</gene>
<dbReference type="Proteomes" id="UP000375525">
    <property type="component" value="Unassembled WGS sequence"/>
</dbReference>
<accession>A0A5E7MZY8</accession>
<reference evidence="2 3" key="1">
    <citation type="submission" date="2019-09" db="EMBL/GenBank/DDBJ databases">
        <authorList>
            <person name="Chandra G."/>
            <person name="Truman W A."/>
        </authorList>
    </citation>
    <scope>NUCLEOTIDE SEQUENCE [LARGE SCALE GENOMIC DNA]</scope>
    <source>
        <strain evidence="2">PS880</strain>
    </source>
</reference>
<feature type="transmembrane region" description="Helical" evidence="1">
    <location>
        <begin position="7"/>
        <end position="24"/>
    </location>
</feature>
<name>A0A5E7MZY8_PSEFL</name>
<proteinExistence type="predicted"/>
<keyword evidence="1" id="KW-0812">Transmembrane</keyword>
<dbReference type="AlphaFoldDB" id="A0A5E7MZY8"/>
<sequence>MTLTIDIVARITVVVLAIIFSIAFKRRKALFTVKNTTREAQANLLQGFVTREIRDTTLQMWLCGGLGSFALAYCIYSIMVAP</sequence>